<evidence type="ECO:0000256" key="6">
    <source>
        <dbReference type="ARBA" id="ARBA00023069"/>
    </source>
</evidence>
<evidence type="ECO:0000256" key="9">
    <source>
        <dbReference type="SAM" id="MobiDB-lite"/>
    </source>
</evidence>
<keyword evidence="5" id="KW-0677">Repeat</keyword>
<dbReference type="PROSITE" id="PS50052">
    <property type="entry name" value="GUANYLATE_KINASE_2"/>
    <property type="match status" value="1"/>
</dbReference>
<dbReference type="PROSITE" id="PS00856">
    <property type="entry name" value="GUANYLATE_KINASE_1"/>
    <property type="match status" value="1"/>
</dbReference>
<dbReference type="SMART" id="SM00072">
    <property type="entry name" value="GuKc"/>
    <property type="match status" value="1"/>
</dbReference>
<accession>A0A9N9TVC1</accession>
<feature type="region of interest" description="Disordered" evidence="9">
    <location>
        <begin position="1018"/>
        <end position="1092"/>
    </location>
</feature>
<name>A0A9N9TVC1_PHYSR</name>
<evidence type="ECO:0000313" key="12">
    <source>
        <dbReference type="Proteomes" id="UP001153712"/>
    </source>
</evidence>
<feature type="domain" description="Guanylate kinase-like" evidence="10">
    <location>
        <begin position="421"/>
        <end position="602"/>
    </location>
</feature>
<feature type="compositionally biased region" description="Polar residues" evidence="9">
    <location>
        <begin position="710"/>
        <end position="724"/>
    </location>
</feature>
<dbReference type="EMBL" id="OU900099">
    <property type="protein sequence ID" value="CAG9863363.1"/>
    <property type="molecule type" value="Genomic_DNA"/>
</dbReference>
<dbReference type="Pfam" id="PF13855">
    <property type="entry name" value="LRR_8"/>
    <property type="match status" value="1"/>
</dbReference>
<feature type="region of interest" description="Disordered" evidence="9">
    <location>
        <begin position="648"/>
        <end position="667"/>
    </location>
</feature>
<dbReference type="InterPro" id="IPR027417">
    <property type="entry name" value="P-loop_NTPase"/>
</dbReference>
<keyword evidence="12" id="KW-1185">Reference proteome</keyword>
<feature type="region of interest" description="Disordered" evidence="9">
    <location>
        <begin position="758"/>
        <end position="788"/>
    </location>
</feature>
<dbReference type="SUPFAM" id="SSF52058">
    <property type="entry name" value="L domain-like"/>
    <property type="match status" value="1"/>
</dbReference>
<dbReference type="InterPro" id="IPR020590">
    <property type="entry name" value="Guanylate_kinase_CS"/>
</dbReference>
<protein>
    <recommendedName>
        <fullName evidence="8">Dynein axonemal assembly factor 1 homolog</fullName>
    </recommendedName>
</protein>
<evidence type="ECO:0000256" key="8">
    <source>
        <dbReference type="ARBA" id="ARBA00024433"/>
    </source>
</evidence>
<feature type="compositionally biased region" description="Basic and acidic residues" evidence="9">
    <location>
        <begin position="648"/>
        <end position="660"/>
    </location>
</feature>
<keyword evidence="7" id="KW-0966">Cell projection</keyword>
<feature type="compositionally biased region" description="Basic and acidic residues" evidence="9">
    <location>
        <begin position="1018"/>
        <end position="1028"/>
    </location>
</feature>
<dbReference type="Gene3D" id="3.40.50.300">
    <property type="entry name" value="P-loop containing nucleotide triphosphate hydrolases"/>
    <property type="match status" value="1"/>
</dbReference>
<evidence type="ECO:0000313" key="11">
    <source>
        <dbReference type="EMBL" id="CAG9863363.1"/>
    </source>
</evidence>
<dbReference type="SUPFAM" id="SSF52540">
    <property type="entry name" value="P-loop containing nucleoside triphosphate hydrolases"/>
    <property type="match status" value="1"/>
</dbReference>
<evidence type="ECO:0000256" key="5">
    <source>
        <dbReference type="ARBA" id="ARBA00022737"/>
    </source>
</evidence>
<dbReference type="InterPro" id="IPR032675">
    <property type="entry name" value="LRR_dom_sf"/>
</dbReference>
<organism evidence="11 12">
    <name type="scientific">Phyllotreta striolata</name>
    <name type="common">Striped flea beetle</name>
    <name type="synonym">Crioceris striolata</name>
    <dbReference type="NCBI Taxonomy" id="444603"/>
    <lineage>
        <taxon>Eukaryota</taxon>
        <taxon>Metazoa</taxon>
        <taxon>Ecdysozoa</taxon>
        <taxon>Arthropoda</taxon>
        <taxon>Hexapoda</taxon>
        <taxon>Insecta</taxon>
        <taxon>Pterygota</taxon>
        <taxon>Neoptera</taxon>
        <taxon>Endopterygota</taxon>
        <taxon>Coleoptera</taxon>
        <taxon>Polyphaga</taxon>
        <taxon>Cucujiformia</taxon>
        <taxon>Chrysomeloidea</taxon>
        <taxon>Chrysomelidae</taxon>
        <taxon>Galerucinae</taxon>
        <taxon>Alticini</taxon>
        <taxon>Phyllotreta</taxon>
    </lineage>
</organism>
<dbReference type="GO" id="GO:0005929">
    <property type="term" value="C:cilium"/>
    <property type="evidence" value="ECO:0007669"/>
    <property type="project" value="UniProtKB-SubCell"/>
</dbReference>
<evidence type="ECO:0000256" key="3">
    <source>
        <dbReference type="ARBA" id="ARBA00006453"/>
    </source>
</evidence>
<evidence type="ECO:0000256" key="1">
    <source>
        <dbReference type="ARBA" id="ARBA00003843"/>
    </source>
</evidence>
<dbReference type="Pfam" id="PF00625">
    <property type="entry name" value="Guanylate_kin"/>
    <property type="match status" value="1"/>
</dbReference>
<sequence length="1248" mass="141524">MNSDSKIKLYDSMLNYVCMHSEGTLYGPHTSKSTQTQCLDEESIDSLPQEMEVDEEVKHSFDIEMISGLWGLHRFEKNQWSAQVRPVTRLKHFEKLKLTEKEKAGQLSRRMIACCLTYLERSPYDCKIALCKCQLPDKGIKDISALRSYHYLQYLNLSRNQITTLEALSDMPFLQYLDASNNYIENAFDFEAPLYLTTVNYSKNRIKKIPVLDRFWSIVNLDMSYNCIREIRGLQNLKFLVNLNLSYNRITFLENLSNLKLAKLNLSHNSISMVETEDRGTGFNTLSSLHVLDLSHNKLPTCNFLQGNEWLEELYLNDNNINDLLEVYYFRYMTDLRILDLSNNKLCDNYHFKAICIRTLQKLCVLNKQAILPEDRIETATKEKINQLIPAHTAKVQLMLLEYLTKPKIGAHVCPYGENIPSIIVILGPPASRKKFIVNKYIQHCDFLKLGMSYTTRPKKKYEVEGKDYYFIGKDKFVAMIRKADFITVSEFNGHLYGIHYSELEKSIDSILVFYTDLETALILKMAGLHPKLILAMPRSETTHIKWIKETYFFDEKVESIVPEIKIQTCPASLKDVRVEIESEEPSIDEDGESDEIDQILAELSKQKIYEHIKGTNAYTQREIMFKRKQSMLSEKIDIDFGSTISSEKRRPSRLTDKELKHSKHSQSNELIALENVLNWKNYEDTTEDDDAYRKEMGLDDYLRRLSEDSTLSSVAGTEQPSQRASERKSQPFSDGFTLPEHEDEIIPRLLLSLDDPTMAYNPATPSARDPATASARDSARDPTVAYNADPATASIRYSGKASIRDSAAASIQYPATPYNADPAMARNVHPATASIRYPGPASVRDSATASIQYPTMASIRDPATGSIRDSNAYNVDPATASIRYPGADSIRDSATASIQYPTMTYSIDTNTAYNIDPATASIRYPGPASMRDSVTASIRDPATPLLLDPARTVIVDPATVSIRDPATPLLADPARTVIVDPATVSIRDPATPLLVDPARTFIADPATVSVVISPKSEFRDSSEHVESTSEVSLDTTLDEATMDNRNTEPSISRKVSFPDRELAESEAAPEEVRSYDSVEPEERGREHAKSVSNTHILRAMHYRVFDNPMLSALSASDLTKEETKKIGSLLAKTTYMTLAERFDAFKADKLGPFVARILLQRKELLNLHFENPGLFQTVIFTDDKPSVCIDVLKDLTKQEVQSRNLNKIQIDILEDNPKFKDYIHKKILQLKLFKNRTNSQHEDLHLM</sequence>
<proteinExistence type="inferred from homology"/>
<reference evidence="11" key="1">
    <citation type="submission" date="2022-01" db="EMBL/GenBank/DDBJ databases">
        <authorList>
            <person name="King R."/>
        </authorList>
    </citation>
    <scope>NUCLEOTIDE SEQUENCE</scope>
</reference>
<evidence type="ECO:0000256" key="4">
    <source>
        <dbReference type="ARBA" id="ARBA00022614"/>
    </source>
</evidence>
<evidence type="ECO:0000256" key="2">
    <source>
        <dbReference type="ARBA" id="ARBA00004138"/>
    </source>
</evidence>
<comment type="function">
    <text evidence="1">Cilium-specific protein required for cilia structures.</text>
</comment>
<dbReference type="InterPro" id="IPR050576">
    <property type="entry name" value="Cilia_flagella_integrity"/>
</dbReference>
<feature type="compositionally biased region" description="Basic and acidic residues" evidence="9">
    <location>
        <begin position="1071"/>
        <end position="1090"/>
    </location>
</feature>
<comment type="similarity">
    <text evidence="3">Belongs to the DNAAF1 family.</text>
</comment>
<evidence type="ECO:0000259" key="10">
    <source>
        <dbReference type="PROSITE" id="PS50052"/>
    </source>
</evidence>
<dbReference type="PANTHER" id="PTHR45973:SF9">
    <property type="entry name" value="LEUCINE-RICH REPEAT-CONTAINING PROTEIN 46"/>
    <property type="match status" value="1"/>
</dbReference>
<keyword evidence="4" id="KW-0433">Leucine-rich repeat</keyword>
<evidence type="ECO:0000256" key="7">
    <source>
        <dbReference type="ARBA" id="ARBA00023273"/>
    </source>
</evidence>
<dbReference type="Proteomes" id="UP001153712">
    <property type="component" value="Chromosome 6"/>
</dbReference>
<keyword evidence="6" id="KW-0969">Cilium</keyword>
<dbReference type="InterPro" id="IPR001611">
    <property type="entry name" value="Leu-rich_rpt"/>
</dbReference>
<dbReference type="Gene3D" id="3.80.10.10">
    <property type="entry name" value="Ribonuclease Inhibitor"/>
    <property type="match status" value="2"/>
</dbReference>
<dbReference type="PROSITE" id="PS51450">
    <property type="entry name" value="LRR"/>
    <property type="match status" value="3"/>
</dbReference>
<gene>
    <name evidence="11" type="ORF">PHYEVI_LOCUS9655</name>
</gene>
<dbReference type="InterPro" id="IPR008144">
    <property type="entry name" value="Guanylate_kin-like_dom"/>
</dbReference>
<feature type="region of interest" description="Disordered" evidence="9">
    <location>
        <begin position="710"/>
        <end position="740"/>
    </location>
</feature>
<dbReference type="InterPro" id="IPR008145">
    <property type="entry name" value="GK/Ca_channel_bsu"/>
</dbReference>
<dbReference type="AlphaFoldDB" id="A0A9N9TVC1"/>
<dbReference type="PRINTS" id="PR00019">
    <property type="entry name" value="LEURICHRPT"/>
</dbReference>
<dbReference type="PANTHER" id="PTHR45973">
    <property type="entry name" value="PROTEIN PHOSPHATASE 1 REGULATORY SUBUNIT SDS22-RELATED"/>
    <property type="match status" value="1"/>
</dbReference>
<dbReference type="OrthoDB" id="6334211at2759"/>
<comment type="subcellular location">
    <subcellularLocation>
        <location evidence="2">Cell projection</location>
        <location evidence="2">Cilium</location>
    </subcellularLocation>
</comment>